<dbReference type="STRING" id="1658765.Msub_20797"/>
<evidence type="ECO:0000256" key="6">
    <source>
        <dbReference type="ARBA" id="ARBA00022801"/>
    </source>
</evidence>
<dbReference type="InterPro" id="IPR023214">
    <property type="entry name" value="HAD_sf"/>
</dbReference>
<dbReference type="InterPro" id="IPR006385">
    <property type="entry name" value="HAD_hydro_SerB1"/>
</dbReference>
<dbReference type="FunFam" id="3.40.50.1000:FF:000025">
    <property type="entry name" value="HAD hydrolase, family IB"/>
    <property type="match status" value="1"/>
</dbReference>
<keyword evidence="5" id="KW-0479">Metal-binding</keyword>
<evidence type="ECO:0000256" key="2">
    <source>
        <dbReference type="ARBA" id="ARBA00009184"/>
    </source>
</evidence>
<organism evidence="11 12">
    <name type="scientific">Marinobacter subterrani</name>
    <dbReference type="NCBI Taxonomy" id="1658765"/>
    <lineage>
        <taxon>Bacteria</taxon>
        <taxon>Pseudomonadati</taxon>
        <taxon>Pseudomonadota</taxon>
        <taxon>Gammaproteobacteria</taxon>
        <taxon>Pseudomonadales</taxon>
        <taxon>Marinobacteraceae</taxon>
        <taxon>Marinobacter</taxon>
    </lineage>
</organism>
<keyword evidence="12" id="KW-1185">Reference proteome</keyword>
<comment type="function">
    <text evidence="10">Catalyzes the dephosphorylation of histidinol-phosphate to histidinol, the direct precursor of histidine.</text>
</comment>
<dbReference type="GO" id="GO:0004401">
    <property type="term" value="F:histidinol-phosphatase activity"/>
    <property type="evidence" value="ECO:0007669"/>
    <property type="project" value="UniProtKB-EC"/>
</dbReference>
<evidence type="ECO:0000256" key="5">
    <source>
        <dbReference type="ARBA" id="ARBA00022723"/>
    </source>
</evidence>
<dbReference type="EMBL" id="LFBU01000002">
    <property type="protein sequence ID" value="KMQ73584.1"/>
    <property type="molecule type" value="Genomic_DNA"/>
</dbReference>
<dbReference type="PATRIC" id="fig|1658765.3.peg.4061"/>
<dbReference type="CDD" id="cd02612">
    <property type="entry name" value="HAD_PGPPase"/>
    <property type="match status" value="1"/>
</dbReference>
<evidence type="ECO:0000313" key="11">
    <source>
        <dbReference type="EMBL" id="KMQ73584.1"/>
    </source>
</evidence>
<dbReference type="PANTHER" id="PTHR43344:SF13">
    <property type="entry name" value="PHOSPHATASE RV3661-RELATED"/>
    <property type="match status" value="1"/>
</dbReference>
<dbReference type="GO" id="GO:0046872">
    <property type="term" value="F:metal ion binding"/>
    <property type="evidence" value="ECO:0007669"/>
    <property type="project" value="UniProtKB-KW"/>
</dbReference>
<keyword evidence="6 11" id="KW-0378">Hydrolase</keyword>
<reference evidence="11 12" key="1">
    <citation type="submission" date="2015-06" db="EMBL/GenBank/DDBJ databases">
        <title>Marinobacter subterrani, a genetically tractable neutrophilic iron-oxidizing strain isolated from the Soudan Iron Mine.</title>
        <authorList>
            <person name="Bonis B.M."/>
            <person name="Gralnick J.A."/>
        </authorList>
    </citation>
    <scope>NUCLEOTIDE SEQUENCE [LARGE SCALE GENOMIC DNA]</scope>
    <source>
        <strain evidence="11 12">JG233</strain>
    </source>
</reference>
<dbReference type="Pfam" id="PF12710">
    <property type="entry name" value="HAD"/>
    <property type="match status" value="1"/>
</dbReference>
<dbReference type="PANTHER" id="PTHR43344">
    <property type="entry name" value="PHOSPHOSERINE PHOSPHATASE"/>
    <property type="match status" value="1"/>
</dbReference>
<evidence type="ECO:0000256" key="10">
    <source>
        <dbReference type="ARBA" id="ARBA00053547"/>
    </source>
</evidence>
<proteinExistence type="inferred from homology"/>
<accession>A0A0J7J6K0</accession>
<dbReference type="InterPro" id="IPR050582">
    <property type="entry name" value="HAD-like_SerB"/>
</dbReference>
<protein>
    <recommendedName>
        <fullName evidence="4">Histidinol-phosphatase</fullName>
        <ecNumber evidence="3">3.1.3.15</ecNumber>
    </recommendedName>
    <alternativeName>
        <fullName evidence="8">Histidinol-phosphate phosphatase</fullName>
    </alternativeName>
</protein>
<evidence type="ECO:0000256" key="7">
    <source>
        <dbReference type="ARBA" id="ARBA00022842"/>
    </source>
</evidence>
<dbReference type="Gene3D" id="1.20.1440.100">
    <property type="entry name" value="SG protein - dephosphorylation function"/>
    <property type="match status" value="1"/>
</dbReference>
<dbReference type="SUPFAM" id="SSF56784">
    <property type="entry name" value="HAD-like"/>
    <property type="match status" value="1"/>
</dbReference>
<comment type="similarity">
    <text evidence="2">Belongs to the HAD-like hydrolase superfamily. SerB family.</text>
</comment>
<dbReference type="EC" id="3.1.3.15" evidence="3"/>
<comment type="caution">
    <text evidence="11">The sequence shown here is derived from an EMBL/GenBank/DDBJ whole genome shotgun (WGS) entry which is preliminary data.</text>
</comment>
<evidence type="ECO:0000256" key="3">
    <source>
        <dbReference type="ARBA" id="ARBA00013085"/>
    </source>
</evidence>
<dbReference type="Proteomes" id="UP000036102">
    <property type="component" value="Unassembled WGS sequence"/>
</dbReference>
<evidence type="ECO:0000256" key="1">
    <source>
        <dbReference type="ARBA" id="ARBA00004970"/>
    </source>
</evidence>
<comment type="pathway">
    <text evidence="1">Amino-acid biosynthesis; L-histidine biosynthesis; L-histidine from 5-phospho-alpha-D-ribose 1-diphosphate: step 8/9.</text>
</comment>
<dbReference type="InterPro" id="IPR036412">
    <property type="entry name" value="HAD-like_sf"/>
</dbReference>
<dbReference type="Gene3D" id="3.40.50.1000">
    <property type="entry name" value="HAD superfamily/HAD-like"/>
    <property type="match status" value="1"/>
</dbReference>
<dbReference type="NCBIfam" id="TIGR01490">
    <property type="entry name" value="HAD-SF-IB-hyp1"/>
    <property type="match status" value="1"/>
</dbReference>
<evidence type="ECO:0000313" key="12">
    <source>
        <dbReference type="Proteomes" id="UP000036102"/>
    </source>
</evidence>
<evidence type="ECO:0000256" key="9">
    <source>
        <dbReference type="ARBA" id="ARBA00052092"/>
    </source>
</evidence>
<evidence type="ECO:0000256" key="4">
    <source>
        <dbReference type="ARBA" id="ARBA00021697"/>
    </source>
</evidence>
<dbReference type="AlphaFoldDB" id="A0A0J7J6K0"/>
<comment type="catalytic activity">
    <reaction evidence="9">
        <text>L-histidinol phosphate + H2O = L-histidinol + phosphate</text>
        <dbReference type="Rhea" id="RHEA:14465"/>
        <dbReference type="ChEBI" id="CHEBI:15377"/>
        <dbReference type="ChEBI" id="CHEBI:43474"/>
        <dbReference type="ChEBI" id="CHEBI:57699"/>
        <dbReference type="ChEBI" id="CHEBI:57980"/>
        <dbReference type="EC" id="3.1.3.15"/>
    </reaction>
    <physiologicalReaction direction="left-to-right" evidence="9">
        <dbReference type="Rhea" id="RHEA:14466"/>
    </physiologicalReaction>
</comment>
<dbReference type="NCBIfam" id="TIGR01488">
    <property type="entry name" value="HAD-SF-IB"/>
    <property type="match status" value="1"/>
</dbReference>
<evidence type="ECO:0000256" key="8">
    <source>
        <dbReference type="ARBA" id="ARBA00033209"/>
    </source>
</evidence>
<keyword evidence="7" id="KW-0460">Magnesium</keyword>
<sequence length="239" mass="26880">MIDLALYRKPLITGGNCLTLAIFDLDNTLLAGDSDHAWGDFLVEEGIVDAEEYRLANDRFYQEYLNGELDILHYLGFALQPLASHNMSELLAWREAFMEKKVRPMMQASAEDLLNSHREQGHTLMIITATNRFVTEPIAEALGIEHLIATEPELVNGRYTGEVAGTPSFQDGKVVRLNDWLDAHGQTLEGAWFYSDSHNDLPLLKKVDNPVAVDPDPTLEAFARESGWKVMSLREHGVR</sequence>
<gene>
    <name evidence="11" type="ORF">Msub_20797</name>
</gene>
<name>A0A0J7J6K0_9GAMM</name>